<keyword evidence="1" id="KW-1133">Transmembrane helix</keyword>
<evidence type="ECO:0000313" key="2">
    <source>
        <dbReference type="EMBL" id="KAF2683649.1"/>
    </source>
</evidence>
<feature type="transmembrane region" description="Helical" evidence="1">
    <location>
        <begin position="16"/>
        <end position="38"/>
    </location>
</feature>
<dbReference type="OrthoDB" id="3687473at2759"/>
<proteinExistence type="predicted"/>
<dbReference type="AlphaFoldDB" id="A0A6G1J0I1"/>
<reference evidence="2" key="1">
    <citation type="journal article" date="2020" name="Stud. Mycol.">
        <title>101 Dothideomycetes genomes: a test case for predicting lifestyles and emergence of pathogens.</title>
        <authorList>
            <person name="Haridas S."/>
            <person name="Albert R."/>
            <person name="Binder M."/>
            <person name="Bloem J."/>
            <person name="Labutti K."/>
            <person name="Salamov A."/>
            <person name="Andreopoulos B."/>
            <person name="Baker S."/>
            <person name="Barry K."/>
            <person name="Bills G."/>
            <person name="Bluhm B."/>
            <person name="Cannon C."/>
            <person name="Castanera R."/>
            <person name="Culley D."/>
            <person name="Daum C."/>
            <person name="Ezra D."/>
            <person name="Gonzalez J."/>
            <person name="Henrissat B."/>
            <person name="Kuo A."/>
            <person name="Liang C."/>
            <person name="Lipzen A."/>
            <person name="Lutzoni F."/>
            <person name="Magnuson J."/>
            <person name="Mondo S."/>
            <person name="Nolan M."/>
            <person name="Ohm R."/>
            <person name="Pangilinan J."/>
            <person name="Park H.-J."/>
            <person name="Ramirez L."/>
            <person name="Alfaro M."/>
            <person name="Sun H."/>
            <person name="Tritt A."/>
            <person name="Yoshinaga Y."/>
            <person name="Zwiers L.-H."/>
            <person name="Turgeon B."/>
            <person name="Goodwin S."/>
            <person name="Spatafora J."/>
            <person name="Crous P."/>
            <person name="Grigoriev I."/>
        </authorList>
    </citation>
    <scope>NUCLEOTIDE SEQUENCE</scope>
    <source>
        <strain evidence="2">CBS 122367</strain>
    </source>
</reference>
<name>A0A6G1J0I1_9PLEO</name>
<accession>A0A6G1J0I1</accession>
<evidence type="ECO:0000256" key="1">
    <source>
        <dbReference type="SAM" id="Phobius"/>
    </source>
</evidence>
<gene>
    <name evidence="2" type="ORF">K458DRAFT_418634</name>
</gene>
<sequence length="56" mass="6593">MGVLNTSSREHLDMNFDYFTCYTVAFTLLPWLIVLVYAKYYWPFHAPMCDCNAYVG</sequence>
<dbReference type="Proteomes" id="UP000799291">
    <property type="component" value="Unassembled WGS sequence"/>
</dbReference>
<dbReference type="EMBL" id="MU005583">
    <property type="protein sequence ID" value="KAF2683649.1"/>
    <property type="molecule type" value="Genomic_DNA"/>
</dbReference>
<protein>
    <submittedName>
        <fullName evidence="2">Uncharacterized protein</fullName>
    </submittedName>
</protein>
<keyword evidence="3" id="KW-1185">Reference proteome</keyword>
<evidence type="ECO:0000313" key="3">
    <source>
        <dbReference type="Proteomes" id="UP000799291"/>
    </source>
</evidence>
<keyword evidence="1" id="KW-0812">Transmembrane</keyword>
<organism evidence="2 3">
    <name type="scientific">Lentithecium fluviatile CBS 122367</name>
    <dbReference type="NCBI Taxonomy" id="1168545"/>
    <lineage>
        <taxon>Eukaryota</taxon>
        <taxon>Fungi</taxon>
        <taxon>Dikarya</taxon>
        <taxon>Ascomycota</taxon>
        <taxon>Pezizomycotina</taxon>
        <taxon>Dothideomycetes</taxon>
        <taxon>Pleosporomycetidae</taxon>
        <taxon>Pleosporales</taxon>
        <taxon>Massarineae</taxon>
        <taxon>Lentitheciaceae</taxon>
        <taxon>Lentithecium</taxon>
    </lineage>
</organism>
<keyword evidence="1" id="KW-0472">Membrane</keyword>